<accession>A0AAE9VW53</accession>
<evidence type="ECO:0000256" key="1">
    <source>
        <dbReference type="SAM" id="Phobius"/>
    </source>
</evidence>
<feature type="transmembrane region" description="Helical" evidence="1">
    <location>
        <begin position="6"/>
        <end position="28"/>
    </location>
</feature>
<keyword evidence="3" id="KW-1185">Reference proteome</keyword>
<name>A0AAE9VW53_9CAUD</name>
<keyword evidence="1" id="KW-1133">Transmembrane helix</keyword>
<sequence length="38" mass="4390">MDLMGVIIIIVLLVVVILGQCVLDNHLARIERKLREYK</sequence>
<reference evidence="2 3" key="1">
    <citation type="submission" date="2022-12" db="EMBL/GenBank/DDBJ databases">
        <authorList>
            <person name="Lee J.-H."/>
            <person name="Jung S.-H."/>
        </authorList>
    </citation>
    <scope>NUCLEOTIDE SEQUENCE [LARGE SCALE GENOMIC DNA]</scope>
</reference>
<organism evidence="2 3">
    <name type="scientific">Klebsiella phage KPP2018</name>
    <dbReference type="NCBI Taxonomy" id="3017287"/>
    <lineage>
        <taxon>Viruses</taxon>
        <taxon>Duplodnaviria</taxon>
        <taxon>Heunggongvirae</taxon>
        <taxon>Uroviricota</taxon>
        <taxon>Caudoviricetes</taxon>
        <taxon>Demerecviridae</taxon>
        <taxon>Markadamsvirinae</taxon>
        <taxon>Tequintavirus</taxon>
        <taxon>Tequintavirus KPP2018</taxon>
    </lineage>
</organism>
<proteinExistence type="predicted"/>
<keyword evidence="1" id="KW-0812">Transmembrane</keyword>
<dbReference type="Proteomes" id="UP001212335">
    <property type="component" value="Segment"/>
</dbReference>
<dbReference type="EMBL" id="OQ031075">
    <property type="protein sequence ID" value="WBF69826.1"/>
    <property type="molecule type" value="Genomic_DNA"/>
</dbReference>
<evidence type="ECO:0000313" key="2">
    <source>
        <dbReference type="EMBL" id="WBF69826.1"/>
    </source>
</evidence>
<keyword evidence="1" id="KW-0472">Membrane</keyword>
<protein>
    <submittedName>
        <fullName evidence="2">Uncharacterized protein</fullName>
    </submittedName>
</protein>
<evidence type="ECO:0000313" key="3">
    <source>
        <dbReference type="Proteomes" id="UP001212335"/>
    </source>
</evidence>
<gene>
    <name evidence="2" type="ORF">KPP2018_037</name>
</gene>